<sequence length="411" mass="43466">MLHEREYDYACVCLDRALELRISQAGGRELAEHDAALAPSWYLHGSALLRRAQALAHTLMEATATAAAKGVPDGPATEWQAAAAQAQAQALAALPPEWQTTGSAAIGRRVRRFFALHGKADGTVIAWEPPSTTPIEGGHAGAADAAPASDAAEEVEEALYRIAMDDGDVEDLDDEELDDALKAHSEGRTVAAEVEELLEASWEALEMAAALYELPADGTAGAETAGAAAAAASAASQMPFTDASSARSFGAAEAHERLGDCALQNEQPERALEEYTLARTRLQVLQRAGRLAADDRRLADIEWYLGVTQLQLGHAGAAVAHYRQASATLRLRGAMLERRAHDRTIARLSREASGAAAESAGAEDVDEAKAAEEERREGAQIAELIGEIQARISEVLGAESSGGQVRPTTHK</sequence>
<feature type="compositionally biased region" description="Basic and acidic residues" evidence="3">
    <location>
        <begin position="367"/>
        <end position="376"/>
    </location>
</feature>
<keyword evidence="5" id="KW-1185">Reference proteome</keyword>
<accession>A0A0M0JVM0</accession>
<proteinExistence type="predicted"/>
<feature type="compositionally biased region" description="Low complexity" evidence="3">
    <location>
        <begin position="351"/>
        <end position="360"/>
    </location>
</feature>
<dbReference type="GO" id="GO:0042393">
    <property type="term" value="F:histone binding"/>
    <property type="evidence" value="ECO:0007669"/>
    <property type="project" value="TreeGrafter"/>
</dbReference>
<evidence type="ECO:0000256" key="1">
    <source>
        <dbReference type="ARBA" id="ARBA00022737"/>
    </source>
</evidence>
<comment type="caution">
    <text evidence="4">The sequence shown here is derived from an EMBL/GenBank/DDBJ whole genome shotgun (WGS) entry which is preliminary data.</text>
</comment>
<dbReference type="GO" id="GO:0034080">
    <property type="term" value="P:CENP-A containing chromatin assembly"/>
    <property type="evidence" value="ECO:0007669"/>
    <property type="project" value="TreeGrafter"/>
</dbReference>
<evidence type="ECO:0000256" key="2">
    <source>
        <dbReference type="ARBA" id="ARBA00022803"/>
    </source>
</evidence>
<dbReference type="GO" id="GO:0006335">
    <property type="term" value="P:DNA replication-dependent chromatin assembly"/>
    <property type="evidence" value="ECO:0007669"/>
    <property type="project" value="TreeGrafter"/>
</dbReference>
<name>A0A0M0JVM0_9EUKA</name>
<organism evidence="4 5">
    <name type="scientific">Chrysochromulina tobinii</name>
    <dbReference type="NCBI Taxonomy" id="1460289"/>
    <lineage>
        <taxon>Eukaryota</taxon>
        <taxon>Haptista</taxon>
        <taxon>Haptophyta</taxon>
        <taxon>Prymnesiophyceae</taxon>
        <taxon>Prymnesiales</taxon>
        <taxon>Chrysochromulinaceae</taxon>
        <taxon>Chrysochromulina</taxon>
    </lineage>
</organism>
<keyword evidence="1" id="KW-0677">Repeat</keyword>
<dbReference type="EMBL" id="JWZX01002196">
    <property type="protein sequence ID" value="KOO30600.1"/>
    <property type="molecule type" value="Genomic_DNA"/>
</dbReference>
<evidence type="ECO:0000256" key="3">
    <source>
        <dbReference type="SAM" id="MobiDB-lite"/>
    </source>
</evidence>
<dbReference type="SUPFAM" id="SSF48452">
    <property type="entry name" value="TPR-like"/>
    <property type="match status" value="1"/>
</dbReference>
<dbReference type="InterPro" id="IPR051730">
    <property type="entry name" value="NASP-like"/>
</dbReference>
<protein>
    <submittedName>
        <fullName evidence="4">Uncharacterized protein</fullName>
    </submittedName>
</protein>
<feature type="region of interest" description="Disordered" evidence="3">
    <location>
        <begin position="347"/>
        <end position="376"/>
    </location>
</feature>
<evidence type="ECO:0000313" key="5">
    <source>
        <dbReference type="Proteomes" id="UP000037460"/>
    </source>
</evidence>
<dbReference type="PANTHER" id="PTHR15081">
    <property type="entry name" value="NUCLEAR AUTOANTIGENIC SPERM PROTEIN NASP -RELATED"/>
    <property type="match status" value="1"/>
</dbReference>
<keyword evidence="2" id="KW-0802">TPR repeat</keyword>
<dbReference type="InterPro" id="IPR011990">
    <property type="entry name" value="TPR-like_helical_dom_sf"/>
</dbReference>
<dbReference type="GO" id="GO:0005654">
    <property type="term" value="C:nucleoplasm"/>
    <property type="evidence" value="ECO:0007669"/>
    <property type="project" value="TreeGrafter"/>
</dbReference>
<dbReference type="AlphaFoldDB" id="A0A0M0JVM0"/>
<gene>
    <name evidence="4" type="ORF">Ctob_009863</name>
</gene>
<evidence type="ECO:0000313" key="4">
    <source>
        <dbReference type="EMBL" id="KOO30600.1"/>
    </source>
</evidence>
<reference evidence="5" key="1">
    <citation type="journal article" date="2015" name="PLoS Genet.">
        <title>Genome Sequence and Transcriptome Analyses of Chrysochromulina tobin: Metabolic Tools for Enhanced Algal Fitness in the Prominent Order Prymnesiales (Haptophyceae).</title>
        <authorList>
            <person name="Hovde B.T."/>
            <person name="Deodato C.R."/>
            <person name="Hunsperger H.M."/>
            <person name="Ryken S.A."/>
            <person name="Yost W."/>
            <person name="Jha R.K."/>
            <person name="Patterson J."/>
            <person name="Monnat R.J. Jr."/>
            <person name="Barlow S.B."/>
            <person name="Starkenburg S.R."/>
            <person name="Cattolico R.A."/>
        </authorList>
    </citation>
    <scope>NUCLEOTIDE SEQUENCE</scope>
    <source>
        <strain evidence="5">CCMP291</strain>
    </source>
</reference>
<dbReference type="Proteomes" id="UP000037460">
    <property type="component" value="Unassembled WGS sequence"/>
</dbReference>
<dbReference type="PANTHER" id="PTHR15081:SF1">
    <property type="entry name" value="NUCLEAR AUTOANTIGENIC SPERM PROTEIN"/>
    <property type="match status" value="1"/>
</dbReference>